<evidence type="ECO:0000313" key="1">
    <source>
        <dbReference type="EMBL" id="PZQ16037.1"/>
    </source>
</evidence>
<evidence type="ECO:0000313" key="2">
    <source>
        <dbReference type="Proteomes" id="UP000249577"/>
    </source>
</evidence>
<name>A0A2W5M8D8_ANCNO</name>
<gene>
    <name evidence="1" type="ORF">DI565_09560</name>
</gene>
<sequence>MTDIAHAPDLVKERDRKAALWEFRALVIATYPLFLAAEIARRAAGGRSAGGRSVFSQAHATAAATLACAFMG</sequence>
<comment type="caution">
    <text evidence="1">The sequence shown here is derived from an EMBL/GenBank/DDBJ whole genome shotgun (WGS) entry which is preliminary data.</text>
</comment>
<dbReference type="EMBL" id="QFPN01000004">
    <property type="protein sequence ID" value="PZQ16037.1"/>
    <property type="molecule type" value="Genomic_DNA"/>
</dbReference>
<accession>A0A2W5M8D8</accession>
<reference evidence="1 2" key="1">
    <citation type="submission" date="2017-08" db="EMBL/GenBank/DDBJ databases">
        <title>Infants hospitalized years apart are colonized by the same room-sourced microbial strains.</title>
        <authorList>
            <person name="Brooks B."/>
            <person name="Olm M.R."/>
            <person name="Firek B.A."/>
            <person name="Baker R."/>
            <person name="Thomas B.C."/>
            <person name="Morowitz M.J."/>
            <person name="Banfield J.F."/>
        </authorList>
    </citation>
    <scope>NUCLEOTIDE SEQUENCE [LARGE SCALE GENOMIC DNA]</scope>
    <source>
        <strain evidence="1">S2_005_003_R2_43</strain>
    </source>
</reference>
<proteinExistence type="predicted"/>
<organism evidence="1 2">
    <name type="scientific">Ancylobacter novellus</name>
    <name type="common">Thiobacillus novellus</name>
    <dbReference type="NCBI Taxonomy" id="921"/>
    <lineage>
        <taxon>Bacteria</taxon>
        <taxon>Pseudomonadati</taxon>
        <taxon>Pseudomonadota</taxon>
        <taxon>Alphaproteobacteria</taxon>
        <taxon>Hyphomicrobiales</taxon>
        <taxon>Xanthobacteraceae</taxon>
        <taxon>Ancylobacter</taxon>
    </lineage>
</organism>
<dbReference type="AlphaFoldDB" id="A0A2W5M8D8"/>
<dbReference type="Proteomes" id="UP000249577">
    <property type="component" value="Unassembled WGS sequence"/>
</dbReference>
<protein>
    <submittedName>
        <fullName evidence="1">Uncharacterized protein</fullName>
    </submittedName>
</protein>